<evidence type="ECO:0000313" key="9">
    <source>
        <dbReference type="Proteomes" id="UP000781932"/>
    </source>
</evidence>
<evidence type="ECO:0000256" key="6">
    <source>
        <dbReference type="SAM" id="SignalP"/>
    </source>
</evidence>
<reference evidence="8" key="2">
    <citation type="submission" date="2020-11" db="EMBL/GenBank/DDBJ databases">
        <title>Whole genome sequencing of Colletotrichum sp.</title>
        <authorList>
            <person name="Li H."/>
        </authorList>
    </citation>
    <scope>NUCLEOTIDE SEQUENCE</scope>
    <source>
        <strain evidence="8">CkLH20</strain>
    </source>
</reference>
<dbReference type="GeneID" id="62157880"/>
<dbReference type="GO" id="GO:0006685">
    <property type="term" value="P:sphingomyelin catabolic process"/>
    <property type="evidence" value="ECO:0007669"/>
    <property type="project" value="UniProtKB-UniRule"/>
</dbReference>
<comment type="cofactor">
    <cofactor evidence="4">
        <name>Zn(2+)</name>
        <dbReference type="ChEBI" id="CHEBI:29105"/>
    </cofactor>
    <text evidence="4">Binds 2 Zn(2+) ions per subunit.</text>
</comment>
<evidence type="ECO:0000313" key="8">
    <source>
        <dbReference type="EMBL" id="KAF9880133.1"/>
    </source>
</evidence>
<feature type="disulfide bond" evidence="5">
    <location>
        <begin position="88"/>
        <end position="99"/>
    </location>
</feature>
<sequence length="665" mass="73634">MMRFFELASRALSLVGLVQLASASDESSELLTRQTNTTSSPLSLGIWENLIKNSTDNGCAACRDILTLLKGLAEKGDETFVKTVTEVCVSSKFTDPIVCEGGVALEGPVVAASLRNLTIGSNLSDMMCIVSFGLCDFPEIDEYKVPFPTAKPPTDKKNEHDDHDDNCGCKEEPHGLPPLKIAHFSDIHVDPFYVIGSNTNCSLPMCCRPYTPADAPGNNDFPAPPFGDHNCGSPVSLEESMYAEILKHCPDFAIFTGDIVDHAIWNTSAEHNGLEISQAYQHMADAGMRLVYGTVGNHEASPANNVPPSQWSERPTIQWMYDVVASAWGRWIGAPEGVRDYGAYSVKHPGSNLRIISASTNMYYNLNFWLYKENVTDPSGELAWLVGELDAAERAGERVYLVGHMPMGSPDAFPDASNYFDQIVQRYRATIVNMFFGHTHLDQFEISYSDYGDRNADTATAMSWIAPCMTPLTGNPAFRIYTVDPVTYGIIDAETYYADMGNPDYQTGPVWVKYYSAKEAYGPLVTPPVAADSPDELTPAFWHNVTVALEKDRTAFDQYWTRRWRGYGVPECDDECWKTEICQMRAARVQDNCYKPTPNIGKNFGVSKRDEDNDSDVSAAGTVGAKIDRSQCNKSVAKDTIALLTTQRDFLELLEKRLTEMESTI</sequence>
<feature type="binding site" evidence="4">
    <location>
        <position position="258"/>
    </location>
    <ligand>
        <name>Zn(2+)</name>
        <dbReference type="ChEBI" id="CHEBI:29105"/>
        <label>1</label>
    </ligand>
</feature>
<dbReference type="PIRSF" id="PIRSF000948">
    <property type="entry name" value="Sphingomy_PDE"/>
    <property type="match status" value="1"/>
</dbReference>
<dbReference type="GO" id="GO:0046872">
    <property type="term" value="F:metal ion binding"/>
    <property type="evidence" value="ECO:0007669"/>
    <property type="project" value="UniProtKB-KW"/>
</dbReference>
<dbReference type="SUPFAM" id="SSF56300">
    <property type="entry name" value="Metallo-dependent phosphatases"/>
    <property type="match status" value="1"/>
</dbReference>
<keyword evidence="2" id="KW-0325">Glycoprotein</keyword>
<dbReference type="AlphaFoldDB" id="A0A9P6IAH7"/>
<keyword evidence="1 3" id="KW-0378">Hydrolase</keyword>
<reference evidence="8" key="1">
    <citation type="submission" date="2020-03" db="EMBL/GenBank/DDBJ databases">
        <authorList>
            <person name="He L."/>
        </authorList>
    </citation>
    <scope>NUCLEOTIDE SEQUENCE</scope>
    <source>
        <strain evidence="8">CkLH20</strain>
    </source>
</reference>
<feature type="signal peptide" evidence="6">
    <location>
        <begin position="1"/>
        <end position="23"/>
    </location>
</feature>
<dbReference type="OrthoDB" id="282973at2759"/>
<feature type="disulfide bond" evidence="5">
    <location>
        <begin position="59"/>
        <end position="135"/>
    </location>
</feature>
<keyword evidence="3" id="KW-0326">Glycosidase</keyword>
<dbReference type="InterPro" id="IPR029052">
    <property type="entry name" value="Metallo-depent_PP-like"/>
</dbReference>
<feature type="binding site" evidence="4">
    <location>
        <position position="438"/>
    </location>
    <ligand>
        <name>Zn(2+)</name>
        <dbReference type="ChEBI" id="CHEBI:29105"/>
        <label>2</label>
    </ligand>
</feature>
<feature type="disulfide bond" evidence="5">
    <location>
        <begin position="201"/>
        <end position="206"/>
    </location>
</feature>
<dbReference type="EMBL" id="JAATWM020000005">
    <property type="protein sequence ID" value="KAF9880133.1"/>
    <property type="molecule type" value="Genomic_DNA"/>
</dbReference>
<feature type="binding site" evidence="4">
    <location>
        <position position="404"/>
    </location>
    <ligand>
        <name>Zn(2+)</name>
        <dbReference type="ChEBI" id="CHEBI:29105"/>
        <label>2</label>
    </ligand>
</feature>
<keyword evidence="9" id="KW-1185">Reference proteome</keyword>
<dbReference type="PANTHER" id="PTHR10340">
    <property type="entry name" value="SPHINGOMYELIN PHOSPHODIESTERASE"/>
    <property type="match status" value="1"/>
</dbReference>
<dbReference type="GO" id="GO:0016798">
    <property type="term" value="F:hydrolase activity, acting on glycosyl bonds"/>
    <property type="evidence" value="ECO:0007669"/>
    <property type="project" value="UniProtKB-KW"/>
</dbReference>
<evidence type="ECO:0000256" key="5">
    <source>
        <dbReference type="PIRSR" id="PIRSR000948-2"/>
    </source>
</evidence>
<dbReference type="InterPro" id="IPR041805">
    <property type="entry name" value="ASMase/PPN1_MPP"/>
</dbReference>
<feature type="binding site" evidence="4">
    <location>
        <position position="297"/>
    </location>
    <ligand>
        <name>Zn(2+)</name>
        <dbReference type="ChEBI" id="CHEBI:29105"/>
        <label>2</label>
    </ligand>
</feature>
<feature type="chain" id="PRO_5040145407" description="Sphingomyelin phosphodiesterase" evidence="6">
    <location>
        <begin position="24"/>
        <end position="665"/>
    </location>
</feature>
<dbReference type="Pfam" id="PF00149">
    <property type="entry name" value="Metallophos"/>
    <property type="match status" value="1"/>
</dbReference>
<evidence type="ECO:0000256" key="3">
    <source>
        <dbReference type="PIRNR" id="PIRNR000948"/>
    </source>
</evidence>
<feature type="binding site" evidence="4">
    <location>
        <position position="258"/>
    </location>
    <ligand>
        <name>Zn(2+)</name>
        <dbReference type="ChEBI" id="CHEBI:29105"/>
        <label>2</label>
    </ligand>
</feature>
<dbReference type="GO" id="GO:0004767">
    <property type="term" value="F:sphingomyelin phosphodiesterase activity"/>
    <property type="evidence" value="ECO:0007669"/>
    <property type="project" value="UniProtKB-UniRule"/>
</dbReference>
<keyword evidence="5" id="KW-1015">Disulfide bond</keyword>
<dbReference type="Proteomes" id="UP000781932">
    <property type="component" value="Unassembled WGS sequence"/>
</dbReference>
<evidence type="ECO:0000259" key="7">
    <source>
        <dbReference type="Pfam" id="PF00149"/>
    </source>
</evidence>
<comment type="similarity">
    <text evidence="3">Belongs to the acid sphingomyelinase family.</text>
</comment>
<dbReference type="Gene3D" id="3.60.21.10">
    <property type="match status" value="1"/>
</dbReference>
<feature type="disulfide bond" evidence="5">
    <location>
        <begin position="207"/>
        <end position="231"/>
    </location>
</feature>
<organism evidence="8 9">
    <name type="scientific">Colletotrichum karsti</name>
    <dbReference type="NCBI Taxonomy" id="1095194"/>
    <lineage>
        <taxon>Eukaryota</taxon>
        <taxon>Fungi</taxon>
        <taxon>Dikarya</taxon>
        <taxon>Ascomycota</taxon>
        <taxon>Pezizomycotina</taxon>
        <taxon>Sordariomycetes</taxon>
        <taxon>Hypocreomycetidae</taxon>
        <taxon>Glomerellales</taxon>
        <taxon>Glomerellaceae</taxon>
        <taxon>Colletotrichum</taxon>
        <taxon>Colletotrichum boninense species complex</taxon>
    </lineage>
</organism>
<feature type="domain" description="Calcineurin-like phosphoesterase" evidence="7">
    <location>
        <begin position="179"/>
        <end position="440"/>
    </location>
</feature>
<evidence type="ECO:0000256" key="2">
    <source>
        <dbReference type="ARBA" id="ARBA00023180"/>
    </source>
</evidence>
<feature type="binding site" evidence="4">
    <location>
        <position position="188"/>
    </location>
    <ligand>
        <name>Zn(2+)</name>
        <dbReference type="ChEBI" id="CHEBI:29105"/>
        <label>1</label>
    </ligand>
</feature>
<keyword evidence="4" id="KW-0862">Zinc</keyword>
<feature type="binding site" evidence="4">
    <location>
        <position position="440"/>
    </location>
    <ligand>
        <name>Zn(2+)</name>
        <dbReference type="ChEBI" id="CHEBI:29105"/>
        <label>1</label>
    </ligand>
</feature>
<gene>
    <name evidence="8" type="ORF">CkaCkLH20_02087</name>
</gene>
<comment type="function">
    <text evidence="3">Converts sphingomyelin to ceramide.</text>
</comment>
<dbReference type="GO" id="GO:0016020">
    <property type="term" value="C:membrane"/>
    <property type="evidence" value="ECO:0007669"/>
    <property type="project" value="GOC"/>
</dbReference>
<feature type="binding site" evidence="4">
    <location>
        <position position="186"/>
    </location>
    <ligand>
        <name>Zn(2+)</name>
        <dbReference type="ChEBI" id="CHEBI:29105"/>
        <label>1</label>
    </ligand>
</feature>
<keyword evidence="6" id="KW-0732">Signal</keyword>
<accession>A0A9P6IAH7</accession>
<protein>
    <recommendedName>
        <fullName evidence="3">Sphingomyelin phosphodiesterase</fullName>
    </recommendedName>
</protein>
<dbReference type="PANTHER" id="PTHR10340:SF34">
    <property type="entry name" value="SPHINGOMYELIN PHOSPHODIESTERASE"/>
    <property type="match status" value="1"/>
</dbReference>
<evidence type="ECO:0000256" key="4">
    <source>
        <dbReference type="PIRSR" id="PIRSR000948-1"/>
    </source>
</evidence>
<keyword evidence="4" id="KW-0479">Metal-binding</keyword>
<dbReference type="RefSeq" id="XP_038749594.1">
    <property type="nucleotide sequence ID" value="XM_038884806.1"/>
</dbReference>
<name>A0A9P6IAH7_9PEZI</name>
<proteinExistence type="inferred from homology"/>
<dbReference type="InterPro" id="IPR011160">
    <property type="entry name" value="Sphingomy_PDE"/>
</dbReference>
<dbReference type="InterPro" id="IPR004843">
    <property type="entry name" value="Calcineurin-like_PHP"/>
</dbReference>
<dbReference type="CDD" id="cd00842">
    <property type="entry name" value="MPP_ASMase"/>
    <property type="match status" value="1"/>
</dbReference>
<feature type="disulfide bond" evidence="5">
    <location>
        <begin position="572"/>
        <end position="576"/>
    </location>
</feature>
<evidence type="ECO:0000256" key="1">
    <source>
        <dbReference type="ARBA" id="ARBA00022801"/>
    </source>
</evidence>
<comment type="caution">
    <text evidence="8">The sequence shown here is derived from an EMBL/GenBank/DDBJ whole genome shotgun (WGS) entry which is preliminary data.</text>
</comment>